<evidence type="ECO:0000313" key="3">
    <source>
        <dbReference type="EMBL" id="UTI67080.1"/>
    </source>
</evidence>
<evidence type="ECO:0000313" key="4">
    <source>
        <dbReference type="EMBL" id="UTI67106.1"/>
    </source>
</evidence>
<dbReference type="Pfam" id="PF01609">
    <property type="entry name" value="DDE_Tnp_1"/>
    <property type="match status" value="1"/>
</dbReference>
<dbReference type="EMBL" id="CP098502">
    <property type="protein sequence ID" value="UTI67111.1"/>
    <property type="molecule type" value="Genomic_DNA"/>
</dbReference>
<dbReference type="InterPro" id="IPR002559">
    <property type="entry name" value="Transposase_11"/>
</dbReference>
<dbReference type="PANTHER" id="PTHR30007:SF1">
    <property type="entry name" value="BLR1914 PROTEIN"/>
    <property type="match status" value="1"/>
</dbReference>
<gene>
    <name evidence="3" type="ORF">NBH00_13170</name>
    <name evidence="4" type="ORF">NBH00_21535</name>
    <name evidence="5" type="ORF">NBH00_23620</name>
</gene>
<dbReference type="EMBL" id="CP098502">
    <property type="protein sequence ID" value="UTI67106.1"/>
    <property type="molecule type" value="Genomic_DNA"/>
</dbReference>
<dbReference type="PANTHER" id="PTHR30007">
    <property type="entry name" value="PHP DOMAIN PROTEIN"/>
    <property type="match status" value="1"/>
</dbReference>
<evidence type="ECO:0000259" key="1">
    <source>
        <dbReference type="Pfam" id="PF01609"/>
    </source>
</evidence>
<reference evidence="4 6" key="1">
    <citation type="submission" date="2022-06" db="EMBL/GenBank/DDBJ databases">
        <title>Paraconexibacter antarcticus.</title>
        <authorList>
            <person name="Kim C.S."/>
        </authorList>
    </citation>
    <scope>NUCLEOTIDE SEQUENCE [LARGE SCALE GENOMIC DNA]</scope>
    <source>
        <strain evidence="4 6">02-257</strain>
    </source>
</reference>
<dbReference type="NCBIfam" id="NF033580">
    <property type="entry name" value="transpos_IS5_3"/>
    <property type="match status" value="1"/>
</dbReference>
<feature type="domain" description="Insertion element IS402-like" evidence="2">
    <location>
        <begin position="5"/>
        <end position="80"/>
    </location>
</feature>
<proteinExistence type="predicted"/>
<name>A0ABY5DZK2_9ACTN</name>
<protein>
    <submittedName>
        <fullName evidence="4">IS5 family transposase</fullName>
    </submittedName>
</protein>
<sequence>MWKVRDELWEVAAPLLPVHRPDPRGGRPRVDDRVCFNAIVFVLFTGIAWQHLPREVGCSPATAHRRLAEWQAAGVFHRLHQELLRRLNTAGRIDWSTGVVDGSHVRALHKGALTGPSPVDRARTGSKHHLLTDSHGIPLAISLTGGNRNDVTQLLPLVDGVGPVRGKVGRPRTRPDKVLADRGYDHDKYRRELWKRGVKPVIARRGVEHGSHLGRERWVVERTFAWLHNLRRLRIRYERSGELHLAFMLLGCAVVCQRKLAE</sequence>
<accession>A0ABY5DZK2</accession>
<evidence type="ECO:0000313" key="5">
    <source>
        <dbReference type="EMBL" id="UTI67111.1"/>
    </source>
</evidence>
<dbReference type="Proteomes" id="UP001056035">
    <property type="component" value="Chromosome"/>
</dbReference>
<dbReference type="Pfam" id="PF13340">
    <property type="entry name" value="DUF4096"/>
    <property type="match status" value="1"/>
</dbReference>
<dbReference type="EMBL" id="CP098502">
    <property type="protein sequence ID" value="UTI67080.1"/>
    <property type="molecule type" value="Genomic_DNA"/>
</dbReference>
<evidence type="ECO:0000259" key="2">
    <source>
        <dbReference type="Pfam" id="PF13340"/>
    </source>
</evidence>
<evidence type="ECO:0000313" key="6">
    <source>
        <dbReference type="Proteomes" id="UP001056035"/>
    </source>
</evidence>
<feature type="domain" description="Transposase IS4-like" evidence="1">
    <location>
        <begin position="98"/>
        <end position="254"/>
    </location>
</feature>
<keyword evidence="6" id="KW-1185">Reference proteome</keyword>
<dbReference type="InterPro" id="IPR025161">
    <property type="entry name" value="IS402-like_dom"/>
</dbReference>
<organism evidence="4 6">
    <name type="scientific">Paraconexibacter antarcticus</name>
    <dbReference type="NCBI Taxonomy" id="2949664"/>
    <lineage>
        <taxon>Bacteria</taxon>
        <taxon>Bacillati</taxon>
        <taxon>Actinomycetota</taxon>
        <taxon>Thermoleophilia</taxon>
        <taxon>Solirubrobacterales</taxon>
        <taxon>Paraconexibacteraceae</taxon>
        <taxon>Paraconexibacter</taxon>
    </lineage>
</organism>